<protein>
    <submittedName>
        <fullName evidence="6">RibA protein</fullName>
        <ecNumber evidence="6">3.5.4.25</ecNumber>
    </submittedName>
</protein>
<dbReference type="eggNOG" id="COG0807">
    <property type="taxonomic scope" value="Bacteria"/>
</dbReference>
<dbReference type="UniPathway" id="UPA00275"/>
<dbReference type="InterPro" id="IPR036144">
    <property type="entry name" value="RibA-like_sf"/>
</dbReference>
<dbReference type="KEGG" id="azo:azo3765"/>
<gene>
    <name evidence="6" type="primary">ribA</name>
    <name evidence="6" type="ordered locus">azo3765</name>
</gene>
<dbReference type="SUPFAM" id="SSF142695">
    <property type="entry name" value="RibA-like"/>
    <property type="match status" value="1"/>
</dbReference>
<dbReference type="NCBIfam" id="NF005536">
    <property type="entry name" value="PRK07198.1"/>
    <property type="match status" value="1"/>
</dbReference>
<evidence type="ECO:0000313" key="6">
    <source>
        <dbReference type="EMBL" id="CAL96381.1"/>
    </source>
</evidence>
<organism evidence="6 7">
    <name type="scientific">Azoarcus sp. (strain BH72)</name>
    <dbReference type="NCBI Taxonomy" id="418699"/>
    <lineage>
        <taxon>Bacteria</taxon>
        <taxon>Pseudomonadati</taxon>
        <taxon>Pseudomonadota</taxon>
        <taxon>Betaproteobacteria</taxon>
        <taxon>Rhodocyclales</taxon>
        <taxon>Zoogloeaceae</taxon>
        <taxon>Azoarcus</taxon>
    </lineage>
</organism>
<dbReference type="GO" id="GO:0003935">
    <property type="term" value="F:GTP cyclohydrolase II activity"/>
    <property type="evidence" value="ECO:0007669"/>
    <property type="project" value="UniProtKB-EC"/>
</dbReference>
<dbReference type="InterPro" id="IPR032677">
    <property type="entry name" value="GTP_cyclohydro_II"/>
</dbReference>
<dbReference type="Pfam" id="PF12471">
    <property type="entry name" value="GTP_CH_N"/>
    <property type="match status" value="1"/>
</dbReference>
<proteinExistence type="predicted"/>
<dbReference type="Gene3D" id="3.40.50.10990">
    <property type="entry name" value="GTP cyclohydrolase II"/>
    <property type="match status" value="1"/>
</dbReference>
<evidence type="ECO:0000259" key="4">
    <source>
        <dbReference type="Pfam" id="PF00925"/>
    </source>
</evidence>
<dbReference type="OrthoDB" id="5482269at2"/>
<feature type="domain" description="GTP cyclohydrolase II" evidence="4">
    <location>
        <begin position="225"/>
        <end position="368"/>
    </location>
</feature>
<evidence type="ECO:0000259" key="5">
    <source>
        <dbReference type="Pfam" id="PF12471"/>
    </source>
</evidence>
<dbReference type="GO" id="GO:0009231">
    <property type="term" value="P:riboflavin biosynthetic process"/>
    <property type="evidence" value="ECO:0007669"/>
    <property type="project" value="UniProtKB-UniPathway"/>
</dbReference>
<keyword evidence="1" id="KW-0547">Nucleotide-binding</keyword>
<dbReference type="Proteomes" id="UP000002588">
    <property type="component" value="Chromosome"/>
</dbReference>
<dbReference type="EMBL" id="AM406670">
    <property type="protein sequence ID" value="CAL96381.1"/>
    <property type="molecule type" value="Genomic_DNA"/>
</dbReference>
<dbReference type="Pfam" id="PF00925">
    <property type="entry name" value="GTP_cyclohydro2"/>
    <property type="match status" value="1"/>
</dbReference>
<sequence length="413" mass="44663">MASHIMLTSHNRGRSGRAPAVEWGATSARARGPLIASLGEPGLRNVIGTHAGAYSVYRALAVASGQLQRDHRPDLTDTAPAVAIGPHPQWSDPGAIVSLDPWGHRVAEEFAHLIAAGMDIRPTIAVTTAHINMPELQAAIAAGRLRADGTVLAANGDVRVTKAAIDPVWYLPGIAERFGIRETALRRALFEQTAGMFPELVTRPDLKVFLPPIGGMTLYFFGDVAKLGRPETKVACRVHDECNGSDVFGSDICTCRPYLAHGIEVCVEMAQQGGVGLVVYNRKEGRALGEVTKFLVYNARKRQRGGDRAETYFERTECVAGVQDMRFQQLMPDVFHWLGIRRIDRWASMSNMKHGALAAAGIEVVERVAIPDALIPPDARVEMDAKVAAGYFSVEAPPAEAELALAKGRGLHE</sequence>
<keyword evidence="3" id="KW-0342">GTP-binding</keyword>
<dbReference type="STRING" id="62928.azo3765"/>
<evidence type="ECO:0000256" key="1">
    <source>
        <dbReference type="ARBA" id="ARBA00022741"/>
    </source>
</evidence>
<dbReference type="AlphaFoldDB" id="A1KC25"/>
<dbReference type="PANTHER" id="PTHR47259:SF2">
    <property type="entry name" value="URACIL-REGULATED PROTEIN 1"/>
    <property type="match status" value="1"/>
</dbReference>
<keyword evidence="2 6" id="KW-0378">Hydrolase</keyword>
<evidence type="ECO:0000256" key="2">
    <source>
        <dbReference type="ARBA" id="ARBA00022801"/>
    </source>
</evidence>
<keyword evidence="7" id="KW-1185">Reference proteome</keyword>
<name>A1KC25_AZOSB</name>
<dbReference type="GO" id="GO:0005525">
    <property type="term" value="F:GTP binding"/>
    <property type="evidence" value="ECO:0007669"/>
    <property type="project" value="UniProtKB-KW"/>
</dbReference>
<dbReference type="InterPro" id="IPR000926">
    <property type="entry name" value="RibA"/>
</dbReference>
<dbReference type="CDD" id="cd00641">
    <property type="entry name" value="GTP_cyclohydro2"/>
    <property type="match status" value="1"/>
</dbReference>
<dbReference type="EC" id="3.5.4.25" evidence="6"/>
<accession>A1KC25</accession>
<dbReference type="HOGENOM" id="CLU_029639_1_0_4"/>
<dbReference type="InterPro" id="IPR022163">
    <property type="entry name" value="GTP_CH_N"/>
</dbReference>
<feature type="domain" description="GTP cyclohydrolase N-terminal" evidence="5">
    <location>
        <begin position="3"/>
        <end position="192"/>
    </location>
</feature>
<dbReference type="RefSeq" id="WP_011767487.1">
    <property type="nucleotide sequence ID" value="NC_008702.1"/>
</dbReference>
<reference evidence="6 7" key="1">
    <citation type="journal article" date="2006" name="Nat. Biotechnol.">
        <title>Complete genome of the mutualistic, N2-fixing grass endophyte Azoarcus sp. strain BH72.</title>
        <authorList>
            <person name="Krause A."/>
            <person name="Ramakumar A."/>
            <person name="Bartels D."/>
            <person name="Battistoni F."/>
            <person name="Bekel T."/>
            <person name="Boch J."/>
            <person name="Boehm M."/>
            <person name="Friedrich F."/>
            <person name="Hurek T."/>
            <person name="Krause L."/>
            <person name="Linke B."/>
            <person name="McHardy A.C."/>
            <person name="Sarkar A."/>
            <person name="Schneiker S."/>
            <person name="Syed A.A."/>
            <person name="Thauer R."/>
            <person name="Vorhoelter F.-J."/>
            <person name="Weidner S."/>
            <person name="Puehler A."/>
            <person name="Reinhold-Hurek B."/>
            <person name="Kaiser O."/>
            <person name="Goesmann A."/>
        </authorList>
    </citation>
    <scope>NUCLEOTIDE SEQUENCE [LARGE SCALE GENOMIC DNA]</scope>
    <source>
        <strain evidence="6 7">BH72</strain>
    </source>
</reference>
<dbReference type="PANTHER" id="PTHR47259">
    <property type="match status" value="1"/>
</dbReference>
<evidence type="ECO:0000256" key="3">
    <source>
        <dbReference type="ARBA" id="ARBA00023134"/>
    </source>
</evidence>
<evidence type="ECO:0000313" key="7">
    <source>
        <dbReference type="Proteomes" id="UP000002588"/>
    </source>
</evidence>
<dbReference type="KEGG" id="aoa:dqs_3916"/>